<evidence type="ECO:0000313" key="2">
    <source>
        <dbReference type="EMBL" id="MBB4765120.1"/>
    </source>
</evidence>
<keyword evidence="1" id="KW-0812">Transmembrane</keyword>
<feature type="transmembrane region" description="Helical" evidence="1">
    <location>
        <begin position="232"/>
        <end position="249"/>
    </location>
</feature>
<feature type="transmembrane region" description="Helical" evidence="1">
    <location>
        <begin position="261"/>
        <end position="279"/>
    </location>
</feature>
<feature type="transmembrane region" description="Helical" evidence="1">
    <location>
        <begin position="49"/>
        <end position="69"/>
    </location>
</feature>
<dbReference type="AlphaFoldDB" id="A0A7W7I2C6"/>
<evidence type="ECO:0000313" key="3">
    <source>
        <dbReference type="Proteomes" id="UP000578112"/>
    </source>
</evidence>
<evidence type="ECO:0000256" key="1">
    <source>
        <dbReference type="SAM" id="Phobius"/>
    </source>
</evidence>
<sequence>MSRTRRRLATVTTWVVTVAWVVVYASAVATSDQPPEPVTAVTRLVVPPLLWVALLQISSAAELAARLVLRHWRSGAVSRRSAMDPPSQLLAAAVAALPERRREWGSAMLGELAEIRGRSARWRFALSCGRATLWLPPAGGWPMLALMTGVVVASAAAVGPVVGTAVPGLTVFAVTFTALVGAMVILVVARSRRLRLPVPVPTVLVIGGVAASIAATVIFLRREPAAAQHLPPTAAVYLAAVLAGCLWIAVAPPRWLGTQRLAPHLGAAAAVVFTAWSLLLHRLETATEPSLPLLLVLAAVLVSTPFAAFVVPAFTAGRAGRSFRSGLQAAVWTVTATMPLTYALMLPEALRRHAIDGKTLDGELVAPVGVNLPYALVFCLGVFPVFGLTLGVLGAALGARRTLPSDPGQAGPNPTT</sequence>
<gene>
    <name evidence="2" type="ORF">BJ971_005676</name>
</gene>
<keyword evidence="1" id="KW-1133">Transmembrane helix</keyword>
<feature type="transmembrane region" description="Helical" evidence="1">
    <location>
        <begin position="374"/>
        <end position="397"/>
    </location>
</feature>
<dbReference type="RefSeq" id="WP_184996225.1">
    <property type="nucleotide sequence ID" value="NZ_BOMK01000081.1"/>
</dbReference>
<reference evidence="2 3" key="1">
    <citation type="submission" date="2020-08" db="EMBL/GenBank/DDBJ databases">
        <title>Sequencing the genomes of 1000 actinobacteria strains.</title>
        <authorList>
            <person name="Klenk H.-P."/>
        </authorList>
    </citation>
    <scope>NUCLEOTIDE SEQUENCE [LARGE SCALE GENOMIC DNA]</scope>
    <source>
        <strain evidence="2 3">DSM 43149</strain>
    </source>
</reference>
<proteinExistence type="predicted"/>
<accession>A0A7W7I2C6</accession>
<name>A0A7W7I2C6_9ACTN</name>
<protein>
    <submittedName>
        <fullName evidence="2">Uncharacterized protein</fullName>
    </submittedName>
</protein>
<feature type="transmembrane region" description="Helical" evidence="1">
    <location>
        <begin position="291"/>
        <end position="314"/>
    </location>
</feature>
<feature type="transmembrane region" description="Helical" evidence="1">
    <location>
        <begin position="326"/>
        <end position="345"/>
    </location>
</feature>
<feature type="transmembrane region" description="Helical" evidence="1">
    <location>
        <begin position="200"/>
        <end position="220"/>
    </location>
</feature>
<dbReference type="EMBL" id="JACHNH010000001">
    <property type="protein sequence ID" value="MBB4765120.1"/>
    <property type="molecule type" value="Genomic_DNA"/>
</dbReference>
<keyword evidence="3" id="KW-1185">Reference proteome</keyword>
<dbReference type="Proteomes" id="UP000578112">
    <property type="component" value="Unassembled WGS sequence"/>
</dbReference>
<comment type="caution">
    <text evidence="2">The sequence shown here is derived from an EMBL/GenBank/DDBJ whole genome shotgun (WGS) entry which is preliminary data.</text>
</comment>
<feature type="transmembrane region" description="Helical" evidence="1">
    <location>
        <begin position="169"/>
        <end position="188"/>
    </location>
</feature>
<organism evidence="2 3">
    <name type="scientific">Actinoplanes digitatis</name>
    <dbReference type="NCBI Taxonomy" id="1868"/>
    <lineage>
        <taxon>Bacteria</taxon>
        <taxon>Bacillati</taxon>
        <taxon>Actinomycetota</taxon>
        <taxon>Actinomycetes</taxon>
        <taxon>Micromonosporales</taxon>
        <taxon>Micromonosporaceae</taxon>
        <taxon>Actinoplanes</taxon>
    </lineage>
</organism>
<keyword evidence="1" id="KW-0472">Membrane</keyword>